<accession>A0ABU5QA67</accession>
<feature type="transmembrane region" description="Helical" evidence="5">
    <location>
        <begin position="286"/>
        <end position="307"/>
    </location>
</feature>
<evidence type="ECO:0000313" key="7">
    <source>
        <dbReference type="EMBL" id="MEA5139721.1"/>
    </source>
</evidence>
<feature type="transmembrane region" description="Helical" evidence="5">
    <location>
        <begin position="56"/>
        <end position="87"/>
    </location>
</feature>
<evidence type="ECO:0000256" key="5">
    <source>
        <dbReference type="SAM" id="Phobius"/>
    </source>
</evidence>
<dbReference type="PANTHER" id="PTHR31310:SF7">
    <property type="entry name" value="PA-PHOSPHATASE RELATED-FAMILY PROTEIN DDB_G0268928"/>
    <property type="match status" value="1"/>
</dbReference>
<dbReference type="CDD" id="cd03386">
    <property type="entry name" value="PAP2_Aur1_like"/>
    <property type="match status" value="1"/>
</dbReference>
<gene>
    <name evidence="7" type="ORF">VB248_11260</name>
</gene>
<sequence>MIFTRKSGLEHFWAIEESKSFSRFTKSNVILITTLSIVYFIWFGEVVPFRPEHSTLYFIVLAMFIINGVTRSFIKAMLPFALFWVIYDSMRLVPNYEINPVHIKEVYMFDKYLFGVYENGIKLTMNEYLTKHHTAFFDILSGLFYINWVPIPLLFGIYVFLKDKTVIYSFAYCFLFVNLIGFCFYYIYPAAPPWYVTEYGFVEHFNIMGNVGNLKNFDNLVGMPIFKGIYEKNANVFAAMPSLHSAYPLIVLYFAKQAKMGKFIIFYVIFCLGIWGSAVYSNHHYVLEVLAGISCAILGITLFNLFLRKPMIKYILPL</sequence>
<dbReference type="RefSeq" id="WP_323296879.1">
    <property type="nucleotide sequence ID" value="NZ_JAYFUM010000011.1"/>
</dbReference>
<dbReference type="PANTHER" id="PTHR31310">
    <property type="match status" value="1"/>
</dbReference>
<comment type="subcellular location">
    <subcellularLocation>
        <location evidence="1">Membrane</location>
        <topology evidence="1">Multi-pass membrane protein</topology>
    </subcellularLocation>
</comment>
<feature type="transmembrane region" description="Helical" evidence="5">
    <location>
        <begin position="29"/>
        <end position="49"/>
    </location>
</feature>
<dbReference type="EMBL" id="JAYFUM010000011">
    <property type="protein sequence ID" value="MEA5139721.1"/>
    <property type="molecule type" value="Genomic_DNA"/>
</dbReference>
<evidence type="ECO:0000256" key="4">
    <source>
        <dbReference type="ARBA" id="ARBA00023136"/>
    </source>
</evidence>
<keyword evidence="3 5" id="KW-1133">Transmembrane helix</keyword>
<feature type="domain" description="Inositolphosphotransferase Aur1/Ipt1" evidence="6">
    <location>
        <begin position="126"/>
        <end position="301"/>
    </location>
</feature>
<feature type="transmembrane region" description="Helical" evidence="5">
    <location>
        <begin position="167"/>
        <end position="188"/>
    </location>
</feature>
<feature type="transmembrane region" description="Helical" evidence="5">
    <location>
        <begin position="135"/>
        <end position="160"/>
    </location>
</feature>
<feature type="transmembrane region" description="Helical" evidence="5">
    <location>
        <begin position="236"/>
        <end position="255"/>
    </location>
</feature>
<reference evidence="7 8" key="1">
    <citation type="submission" date="2023-12" db="EMBL/GenBank/DDBJ databases">
        <title>Novel species of the genus Arcicella isolated from rivers.</title>
        <authorList>
            <person name="Lu H."/>
        </authorList>
    </citation>
    <scope>NUCLEOTIDE SEQUENCE [LARGE SCALE GENOMIC DNA]</scope>
    <source>
        <strain evidence="7 8">KCTC 23307</strain>
    </source>
</reference>
<name>A0ABU5QA67_9BACT</name>
<dbReference type="Pfam" id="PF14378">
    <property type="entry name" value="PAP2_3"/>
    <property type="match status" value="1"/>
</dbReference>
<keyword evidence="4 5" id="KW-0472">Membrane</keyword>
<evidence type="ECO:0000256" key="2">
    <source>
        <dbReference type="ARBA" id="ARBA00022692"/>
    </source>
</evidence>
<dbReference type="InterPro" id="IPR052185">
    <property type="entry name" value="IPC_Synthase-Related"/>
</dbReference>
<organism evidence="7 8">
    <name type="scientific">Arcicella rigui</name>
    <dbReference type="NCBI Taxonomy" id="797020"/>
    <lineage>
        <taxon>Bacteria</taxon>
        <taxon>Pseudomonadati</taxon>
        <taxon>Bacteroidota</taxon>
        <taxon>Cytophagia</taxon>
        <taxon>Cytophagales</taxon>
        <taxon>Flectobacillaceae</taxon>
        <taxon>Arcicella</taxon>
    </lineage>
</organism>
<evidence type="ECO:0000256" key="1">
    <source>
        <dbReference type="ARBA" id="ARBA00004141"/>
    </source>
</evidence>
<evidence type="ECO:0000313" key="8">
    <source>
        <dbReference type="Proteomes" id="UP001302949"/>
    </source>
</evidence>
<protein>
    <submittedName>
        <fullName evidence="7">Phosphatase PAP2 family protein</fullName>
    </submittedName>
</protein>
<keyword evidence="8" id="KW-1185">Reference proteome</keyword>
<dbReference type="Proteomes" id="UP001302949">
    <property type="component" value="Unassembled WGS sequence"/>
</dbReference>
<feature type="transmembrane region" description="Helical" evidence="5">
    <location>
        <begin position="262"/>
        <end position="280"/>
    </location>
</feature>
<dbReference type="InterPro" id="IPR026841">
    <property type="entry name" value="Aur1/Ipt1"/>
</dbReference>
<comment type="caution">
    <text evidence="7">The sequence shown here is derived from an EMBL/GenBank/DDBJ whole genome shotgun (WGS) entry which is preliminary data.</text>
</comment>
<evidence type="ECO:0000256" key="3">
    <source>
        <dbReference type="ARBA" id="ARBA00022989"/>
    </source>
</evidence>
<evidence type="ECO:0000259" key="6">
    <source>
        <dbReference type="Pfam" id="PF14378"/>
    </source>
</evidence>
<keyword evidence="2 5" id="KW-0812">Transmembrane</keyword>
<proteinExistence type="predicted"/>